<feature type="non-terminal residue" evidence="1">
    <location>
        <position position="1"/>
    </location>
</feature>
<protein>
    <submittedName>
        <fullName evidence="1">Uncharacterized protein</fullName>
    </submittedName>
</protein>
<name>A0ABQ6M8V0_9STRA</name>
<evidence type="ECO:0000313" key="2">
    <source>
        <dbReference type="Proteomes" id="UP001165060"/>
    </source>
</evidence>
<dbReference type="Proteomes" id="UP001165060">
    <property type="component" value="Unassembled WGS sequence"/>
</dbReference>
<gene>
    <name evidence="1" type="ORF">TeGR_g8996</name>
</gene>
<comment type="caution">
    <text evidence="1">The sequence shown here is derived from an EMBL/GenBank/DDBJ whole genome shotgun (WGS) entry which is preliminary data.</text>
</comment>
<reference evidence="1 2" key="1">
    <citation type="journal article" date="2023" name="Commun. Biol.">
        <title>Genome analysis of Parmales, the sister group of diatoms, reveals the evolutionary specialization of diatoms from phago-mixotrophs to photoautotrophs.</title>
        <authorList>
            <person name="Ban H."/>
            <person name="Sato S."/>
            <person name="Yoshikawa S."/>
            <person name="Yamada K."/>
            <person name="Nakamura Y."/>
            <person name="Ichinomiya M."/>
            <person name="Sato N."/>
            <person name="Blanc-Mathieu R."/>
            <person name="Endo H."/>
            <person name="Kuwata A."/>
            <person name="Ogata H."/>
        </authorList>
    </citation>
    <scope>NUCLEOTIDE SEQUENCE [LARGE SCALE GENOMIC DNA]</scope>
</reference>
<sequence>PPPLPPPQPRYATAALVDEEQAITLTCTADAEVQTVTTVSDAAPNEVQYIHVESTYGGAQVDDVQTVECDATGGYFGLTFEGETASIAWDATQAEIQTALESLNAITSSVVVGAPTGGQACLPHDGTNAGSFTVTFGTGSVVGYEGEMPVLVPVSNNLEGQRIVLVAHTTPGDAEIAGSFVLSFRGAQTSAITLSGTAATDATAIQTALRNLDTLSSTAVAVADATPAGYVGLVFSATFGGGSAGVGGNVEAITSPSTSFTGNGAAVSIISDGAASTISGTPFTSVQGSHVTGSFQLTLRGHTTEPIDASASETEMTERLQSLDNVGTVNVVRTAADEQGGYTWSITFLTNPGYFPAHARNVEQMTTTSALTSTAAATTASVSVCGSGCSDGDAPLGGTFKLSFNDGATTKQTGDIDYFASEETVKAALEGLDNVGRVEVNKEINSDNYVWRVTFSGCEYTNSADVCNTGDLATLIVDDSLLTGCDSISLLPSETVPGTVQSAIVGTDTITDLSSGYPYVHQMTSLSVGTDYYVRVSARNSESFG</sequence>
<proteinExistence type="predicted"/>
<organism evidence="1 2">
    <name type="scientific">Tetraparma gracilis</name>
    <dbReference type="NCBI Taxonomy" id="2962635"/>
    <lineage>
        <taxon>Eukaryota</taxon>
        <taxon>Sar</taxon>
        <taxon>Stramenopiles</taxon>
        <taxon>Ochrophyta</taxon>
        <taxon>Bolidophyceae</taxon>
        <taxon>Parmales</taxon>
        <taxon>Triparmaceae</taxon>
        <taxon>Tetraparma</taxon>
    </lineage>
</organism>
<dbReference type="EMBL" id="BRYB01001265">
    <property type="protein sequence ID" value="GMI21833.1"/>
    <property type="molecule type" value="Genomic_DNA"/>
</dbReference>
<accession>A0ABQ6M8V0</accession>
<keyword evidence="2" id="KW-1185">Reference proteome</keyword>
<evidence type="ECO:0000313" key="1">
    <source>
        <dbReference type="EMBL" id="GMI21833.1"/>
    </source>
</evidence>